<accession>A0A1G2CES8</accession>
<organism evidence="5 6">
    <name type="scientific">Candidatus Liptonbacteria bacterium RIFCSPLOWO2_01_FULL_52_25</name>
    <dbReference type="NCBI Taxonomy" id="1798650"/>
    <lineage>
        <taxon>Bacteria</taxon>
        <taxon>Candidatus Liptoniibacteriota</taxon>
    </lineage>
</organism>
<feature type="domain" description="Dehydrogenase E1 component" evidence="4">
    <location>
        <begin position="33"/>
        <end position="230"/>
    </location>
</feature>
<gene>
    <name evidence="5" type="ORF">A2945_02730</name>
</gene>
<dbReference type="InterPro" id="IPR029061">
    <property type="entry name" value="THDP-binding"/>
</dbReference>
<comment type="caution">
    <text evidence="5">The sequence shown here is derived from an EMBL/GenBank/DDBJ whole genome shotgun (WGS) entry which is preliminary data.</text>
</comment>
<dbReference type="SUPFAM" id="SSF52518">
    <property type="entry name" value="Thiamin diphosphate-binding fold (THDP-binding)"/>
    <property type="match status" value="1"/>
</dbReference>
<evidence type="ECO:0000256" key="3">
    <source>
        <dbReference type="ARBA" id="ARBA00023052"/>
    </source>
</evidence>
<dbReference type="Gene3D" id="3.40.50.970">
    <property type="match status" value="1"/>
</dbReference>
<dbReference type="InterPro" id="IPR050642">
    <property type="entry name" value="PDH_E1_Alpha_Subunit"/>
</dbReference>
<sequence>MYKQKIAEEIIRLRLSQMIVNEEHKKGQFKIPLHLAMGHEAIAVAVSEIMQDDDFLLPTHRNMAYNLARAGSLRPILHEYLLKPTGLNGGRSGSMNLLNPARGIVYTSSILGNQFPVAVGLAMAGKIFKKNRVTIVMGGDGSIEEGTFYESMLMARSLNLPVIFIIENNDWSMSTRIHERRSPIDLSLFAESLDIRYVHLEGNNPYLYVDVLKDLRKFSLENSVPVCVEVKVSTLGVFSFKTLEHPEGEPLHPHMGSTPAVSLDKGPMIEESEKDPVFVLTKLIGRPTMEEIARKQRAAIEKEIET</sequence>
<evidence type="ECO:0000313" key="6">
    <source>
        <dbReference type="Proteomes" id="UP000178880"/>
    </source>
</evidence>
<keyword evidence="2" id="KW-0560">Oxidoreductase</keyword>
<keyword evidence="3" id="KW-0786">Thiamine pyrophosphate</keyword>
<dbReference type="STRING" id="1798650.A2945_02730"/>
<dbReference type="InterPro" id="IPR001017">
    <property type="entry name" value="DH_E1"/>
</dbReference>
<proteinExistence type="predicted"/>
<dbReference type="GO" id="GO:0006086">
    <property type="term" value="P:pyruvate decarboxylation to acetyl-CoA"/>
    <property type="evidence" value="ECO:0007669"/>
    <property type="project" value="TreeGrafter"/>
</dbReference>
<dbReference type="EMBL" id="MHLA01000013">
    <property type="protein sequence ID" value="OGY99884.1"/>
    <property type="molecule type" value="Genomic_DNA"/>
</dbReference>
<evidence type="ECO:0000313" key="5">
    <source>
        <dbReference type="EMBL" id="OGY99884.1"/>
    </source>
</evidence>
<dbReference type="PANTHER" id="PTHR11516:SF60">
    <property type="entry name" value="PYRUVATE DEHYDROGENASE E1 COMPONENT SUBUNIT ALPHA"/>
    <property type="match status" value="1"/>
</dbReference>
<name>A0A1G2CES8_9BACT</name>
<evidence type="ECO:0000256" key="2">
    <source>
        <dbReference type="ARBA" id="ARBA00023002"/>
    </source>
</evidence>
<dbReference type="AlphaFoldDB" id="A0A1G2CES8"/>
<dbReference type="Proteomes" id="UP000178880">
    <property type="component" value="Unassembled WGS sequence"/>
</dbReference>
<reference evidence="5 6" key="1">
    <citation type="journal article" date="2016" name="Nat. Commun.">
        <title>Thousands of microbial genomes shed light on interconnected biogeochemical processes in an aquifer system.</title>
        <authorList>
            <person name="Anantharaman K."/>
            <person name="Brown C.T."/>
            <person name="Hug L.A."/>
            <person name="Sharon I."/>
            <person name="Castelle C.J."/>
            <person name="Probst A.J."/>
            <person name="Thomas B.C."/>
            <person name="Singh A."/>
            <person name="Wilkins M.J."/>
            <person name="Karaoz U."/>
            <person name="Brodie E.L."/>
            <person name="Williams K.H."/>
            <person name="Hubbard S.S."/>
            <person name="Banfield J.F."/>
        </authorList>
    </citation>
    <scope>NUCLEOTIDE SEQUENCE [LARGE SCALE GENOMIC DNA]</scope>
</reference>
<evidence type="ECO:0000259" key="4">
    <source>
        <dbReference type="Pfam" id="PF00676"/>
    </source>
</evidence>
<dbReference type="PANTHER" id="PTHR11516">
    <property type="entry name" value="PYRUVATE DEHYDROGENASE E1 COMPONENT, ALPHA SUBUNIT BACTERIAL AND ORGANELLAR"/>
    <property type="match status" value="1"/>
</dbReference>
<evidence type="ECO:0000256" key="1">
    <source>
        <dbReference type="ARBA" id="ARBA00001964"/>
    </source>
</evidence>
<comment type="cofactor">
    <cofactor evidence="1">
        <name>thiamine diphosphate</name>
        <dbReference type="ChEBI" id="CHEBI:58937"/>
    </cofactor>
</comment>
<dbReference type="GO" id="GO:0004739">
    <property type="term" value="F:pyruvate dehydrogenase (acetyl-transferring) activity"/>
    <property type="evidence" value="ECO:0007669"/>
    <property type="project" value="TreeGrafter"/>
</dbReference>
<protein>
    <recommendedName>
        <fullName evidence="4">Dehydrogenase E1 component domain-containing protein</fullName>
    </recommendedName>
</protein>
<dbReference type="Pfam" id="PF00676">
    <property type="entry name" value="E1_dh"/>
    <property type="match status" value="1"/>
</dbReference>